<keyword evidence="2" id="KW-1185">Reference proteome</keyword>
<protein>
    <submittedName>
        <fullName evidence="1">Uncharacterized protein</fullName>
    </submittedName>
</protein>
<dbReference type="RefSeq" id="XP_013423461.1">
    <property type="nucleotide sequence ID" value="XM_013568007.1"/>
</dbReference>
<dbReference type="GeneID" id="25412307"/>
<evidence type="ECO:0000313" key="2">
    <source>
        <dbReference type="Proteomes" id="UP000027730"/>
    </source>
</evidence>
<sequence length="324" mass="35997">MPKDVTKTKLASTSKGLAALHNFSTAEQERLEKALRASAKTIAPTPIGKDRNALYTSHKDQIFAQFAGQWDWTKTTQEVTMSSIRKILANYLFAYNESNGATKAASKGRRSKKTDALKPDLGQAKHIVPFLKQEDSPPRPVPARPRGLDSPFSFKPINQKLPSPSDQLVDRFSESPFDRPFGQPSRSPMDSVHQSVENSLSGFYSKPKLSEIIVVIKPSASDPWSRTLFSFPLWRCQTAVNGRDAAPEALQDLRDLSFADFLRQLKGEQVLGPEEMVVWGQFNQLVTSDMTFASAVQEQLQDKDSAENEATFMIVGSELHVPPS</sequence>
<proteinExistence type="predicted"/>
<dbReference type="Proteomes" id="UP000027730">
    <property type="component" value="Unassembled WGS sequence"/>
</dbReference>
<organism evidence="1 2">
    <name type="scientific">Aureobasidium namibiae CBS 147.97</name>
    <dbReference type="NCBI Taxonomy" id="1043004"/>
    <lineage>
        <taxon>Eukaryota</taxon>
        <taxon>Fungi</taxon>
        <taxon>Dikarya</taxon>
        <taxon>Ascomycota</taxon>
        <taxon>Pezizomycotina</taxon>
        <taxon>Dothideomycetes</taxon>
        <taxon>Dothideomycetidae</taxon>
        <taxon>Dothideales</taxon>
        <taxon>Saccotheciaceae</taxon>
        <taxon>Aureobasidium</taxon>
    </lineage>
</organism>
<name>A0A074X414_9PEZI</name>
<dbReference type="EMBL" id="KL584722">
    <property type="protein sequence ID" value="KEQ69361.1"/>
    <property type="molecule type" value="Genomic_DNA"/>
</dbReference>
<reference evidence="1 2" key="1">
    <citation type="journal article" date="2014" name="BMC Genomics">
        <title>Genome sequencing of four Aureobasidium pullulans varieties: biotechnological potential, stress tolerance, and description of new species.</title>
        <authorList>
            <person name="Gostin Ar C."/>
            <person name="Ohm R.A."/>
            <person name="Kogej T."/>
            <person name="Sonjak S."/>
            <person name="Turk M."/>
            <person name="Zajc J."/>
            <person name="Zalar P."/>
            <person name="Grube M."/>
            <person name="Sun H."/>
            <person name="Han J."/>
            <person name="Sharma A."/>
            <person name="Chiniquy J."/>
            <person name="Ngan C.Y."/>
            <person name="Lipzen A."/>
            <person name="Barry K."/>
            <person name="Grigoriev I.V."/>
            <person name="Gunde-Cimerman N."/>
        </authorList>
    </citation>
    <scope>NUCLEOTIDE SEQUENCE [LARGE SCALE GENOMIC DNA]</scope>
    <source>
        <strain evidence="1 2">CBS 147.97</strain>
    </source>
</reference>
<gene>
    <name evidence="1" type="ORF">M436DRAFT_56376</name>
</gene>
<dbReference type="AlphaFoldDB" id="A0A074X414"/>
<dbReference type="HOGENOM" id="CLU_891322_0_0_1"/>
<dbReference type="OrthoDB" id="3913827at2759"/>
<evidence type="ECO:0000313" key="1">
    <source>
        <dbReference type="EMBL" id="KEQ69361.1"/>
    </source>
</evidence>
<accession>A0A074X414</accession>